<dbReference type="EMBL" id="VSRR010011492">
    <property type="protein sequence ID" value="MPC53252.1"/>
    <property type="molecule type" value="Genomic_DNA"/>
</dbReference>
<reference evidence="1 2" key="1">
    <citation type="submission" date="2019-05" db="EMBL/GenBank/DDBJ databases">
        <title>Another draft genome of Portunus trituberculatus and its Hox gene families provides insights of decapod evolution.</title>
        <authorList>
            <person name="Jeong J.-H."/>
            <person name="Song I."/>
            <person name="Kim S."/>
            <person name="Choi T."/>
            <person name="Kim D."/>
            <person name="Ryu S."/>
            <person name="Kim W."/>
        </authorList>
    </citation>
    <scope>NUCLEOTIDE SEQUENCE [LARGE SCALE GENOMIC DNA]</scope>
    <source>
        <tissue evidence="1">Muscle</tissue>
    </source>
</reference>
<evidence type="ECO:0000313" key="2">
    <source>
        <dbReference type="Proteomes" id="UP000324222"/>
    </source>
</evidence>
<sequence>MYSNDTPNSQYTPHALSPTPSTAPYHVACPLLCPHVVSVRLRSRRWWREGEGMVVVGGCMVGYRIRKVAKNGGERLPLLKAGHARRCDA</sequence>
<dbReference type="AlphaFoldDB" id="A0A5B7G2U3"/>
<organism evidence="1 2">
    <name type="scientific">Portunus trituberculatus</name>
    <name type="common">Swimming crab</name>
    <name type="synonym">Neptunus trituberculatus</name>
    <dbReference type="NCBI Taxonomy" id="210409"/>
    <lineage>
        <taxon>Eukaryota</taxon>
        <taxon>Metazoa</taxon>
        <taxon>Ecdysozoa</taxon>
        <taxon>Arthropoda</taxon>
        <taxon>Crustacea</taxon>
        <taxon>Multicrustacea</taxon>
        <taxon>Malacostraca</taxon>
        <taxon>Eumalacostraca</taxon>
        <taxon>Eucarida</taxon>
        <taxon>Decapoda</taxon>
        <taxon>Pleocyemata</taxon>
        <taxon>Brachyura</taxon>
        <taxon>Eubrachyura</taxon>
        <taxon>Portunoidea</taxon>
        <taxon>Portunidae</taxon>
        <taxon>Portuninae</taxon>
        <taxon>Portunus</taxon>
    </lineage>
</organism>
<dbReference type="Proteomes" id="UP000324222">
    <property type="component" value="Unassembled WGS sequence"/>
</dbReference>
<accession>A0A5B7G2U3</accession>
<protein>
    <submittedName>
        <fullName evidence="1">Uncharacterized protein</fullName>
    </submittedName>
</protein>
<evidence type="ECO:0000313" key="1">
    <source>
        <dbReference type="EMBL" id="MPC53252.1"/>
    </source>
</evidence>
<keyword evidence="2" id="KW-1185">Reference proteome</keyword>
<proteinExistence type="predicted"/>
<name>A0A5B7G2U3_PORTR</name>
<comment type="caution">
    <text evidence="1">The sequence shown here is derived from an EMBL/GenBank/DDBJ whole genome shotgun (WGS) entry which is preliminary data.</text>
</comment>
<gene>
    <name evidence="1" type="ORF">E2C01_047141</name>
</gene>